<comment type="subcellular location">
    <subcellularLocation>
        <location evidence="6">Cell membrane</location>
        <topology evidence="6">Multi-pass membrane protein</topology>
    </subcellularLocation>
    <subcellularLocation>
        <location evidence="1">Membrane</location>
        <topology evidence="1">Multi-pass membrane protein</topology>
    </subcellularLocation>
</comment>
<feature type="transmembrane region" description="Helical" evidence="6">
    <location>
        <begin position="6"/>
        <end position="22"/>
    </location>
</feature>
<feature type="transmembrane region" description="Helical" evidence="6">
    <location>
        <begin position="123"/>
        <end position="144"/>
    </location>
</feature>
<dbReference type="SUPFAM" id="SSF161098">
    <property type="entry name" value="MetI-like"/>
    <property type="match status" value="1"/>
</dbReference>
<evidence type="ECO:0000313" key="9">
    <source>
        <dbReference type="Proteomes" id="UP001208364"/>
    </source>
</evidence>
<evidence type="ECO:0000256" key="3">
    <source>
        <dbReference type="ARBA" id="ARBA00022970"/>
    </source>
</evidence>
<keyword evidence="9" id="KW-1185">Reference proteome</keyword>
<dbReference type="Proteomes" id="UP001208364">
    <property type="component" value="Unassembled WGS sequence"/>
</dbReference>
<accession>A0ABT2SS59</accession>
<comment type="similarity">
    <text evidence="6">Belongs to the binding-protein-dependent transport system permease family.</text>
</comment>
<comment type="caution">
    <text evidence="8">The sequence shown here is derived from an EMBL/GenBank/DDBJ whole genome shotgun (WGS) entry which is preliminary data.</text>
</comment>
<evidence type="ECO:0000256" key="1">
    <source>
        <dbReference type="ARBA" id="ARBA00004141"/>
    </source>
</evidence>
<name>A0ABT2SS59_9FIRM</name>
<dbReference type="PANTHER" id="PTHR30614:SF0">
    <property type="entry name" value="L-CYSTINE TRANSPORT SYSTEM PERMEASE PROTEIN TCYL"/>
    <property type="match status" value="1"/>
</dbReference>
<dbReference type="PROSITE" id="PS50928">
    <property type="entry name" value="ABC_TM1"/>
    <property type="match status" value="1"/>
</dbReference>
<organism evidence="8 9">
    <name type="scientific">[Clostridium] ammoniilyticum</name>
    <dbReference type="NCBI Taxonomy" id="2981784"/>
    <lineage>
        <taxon>Bacteria</taxon>
        <taxon>Bacillati</taxon>
        <taxon>Bacillota</taxon>
        <taxon>Erysipelotrichia</taxon>
        <taxon>Erysipelotrichales</taxon>
        <taxon>Coprobacillaceae</taxon>
        <taxon>Faecalibacillus</taxon>
    </lineage>
</organism>
<keyword evidence="6" id="KW-0813">Transport</keyword>
<dbReference type="InterPro" id="IPR043429">
    <property type="entry name" value="ArtM/GltK/GlnP/TcyL/YhdX-like"/>
</dbReference>
<evidence type="ECO:0000256" key="4">
    <source>
        <dbReference type="ARBA" id="ARBA00022989"/>
    </source>
</evidence>
<dbReference type="Gene3D" id="1.10.3720.10">
    <property type="entry name" value="MetI-like"/>
    <property type="match status" value="1"/>
</dbReference>
<dbReference type="InterPro" id="IPR035906">
    <property type="entry name" value="MetI-like_sf"/>
</dbReference>
<protein>
    <submittedName>
        <fullName evidence="8">AEC family transporter</fullName>
    </submittedName>
</protein>
<dbReference type="RefSeq" id="WP_147579772.1">
    <property type="nucleotide sequence ID" value="NZ_JAOQJR010000002.1"/>
</dbReference>
<feature type="transmembrane region" description="Helical" evidence="6">
    <location>
        <begin position="64"/>
        <end position="84"/>
    </location>
</feature>
<dbReference type="CDD" id="cd06261">
    <property type="entry name" value="TM_PBP2"/>
    <property type="match status" value="1"/>
</dbReference>
<keyword evidence="2 6" id="KW-0812">Transmembrane</keyword>
<feature type="transmembrane region" description="Helical" evidence="6">
    <location>
        <begin position="96"/>
        <end position="117"/>
    </location>
</feature>
<gene>
    <name evidence="8" type="ORF">OCV55_03135</name>
</gene>
<dbReference type="EMBL" id="JAOQJR010000002">
    <property type="protein sequence ID" value="MCU6737672.1"/>
    <property type="molecule type" value="Genomic_DNA"/>
</dbReference>
<evidence type="ECO:0000256" key="6">
    <source>
        <dbReference type="RuleBase" id="RU363032"/>
    </source>
</evidence>
<dbReference type="PANTHER" id="PTHR30614">
    <property type="entry name" value="MEMBRANE COMPONENT OF AMINO ACID ABC TRANSPORTER"/>
    <property type="match status" value="1"/>
</dbReference>
<feature type="transmembrane region" description="Helical" evidence="6">
    <location>
        <begin position="34"/>
        <end position="52"/>
    </location>
</feature>
<feature type="transmembrane region" description="Helical" evidence="6">
    <location>
        <begin position="279"/>
        <end position="301"/>
    </location>
</feature>
<evidence type="ECO:0000256" key="2">
    <source>
        <dbReference type="ARBA" id="ARBA00022692"/>
    </source>
</evidence>
<keyword evidence="3" id="KW-0029">Amino-acid transport</keyword>
<dbReference type="Pfam" id="PF00528">
    <property type="entry name" value="BPD_transp_1"/>
    <property type="match status" value="1"/>
</dbReference>
<evidence type="ECO:0000259" key="7">
    <source>
        <dbReference type="PROSITE" id="PS50928"/>
    </source>
</evidence>
<sequence>MKIISLQLEIFIIIIIGYIFSRKGIITKEVRKKLTDIVIDLILSCAIIKSFMMKLTSEIIRDTVVIFIVSFGIQLSYSVFNRIFYNRFDDSKAIILKYATIVSNAGFMGLPIVESIYGQTGLLYASIALIPQIIFMWSAGLSLFTQTDSKNMIKKVTFHPCIIAVYIGLPYLGFNLDSTIIAVIIISLYHGAYISEVVRSGIESVSRGQFEAAESQGFTFVQTIIYIILPQTIKLVIPQLLQTIITIFKDSSYLSTIGVVDFMYQGRRLMAHFFQADQIMFIFVYMAGIYFIINFGLSLVVRHMTSKKREAKKRMKLSRKLQTV</sequence>
<keyword evidence="5 6" id="KW-0472">Membrane</keyword>
<evidence type="ECO:0000313" key="8">
    <source>
        <dbReference type="EMBL" id="MCU6737672.1"/>
    </source>
</evidence>
<reference evidence="8 9" key="1">
    <citation type="journal article" date="2021" name="ISME Commun">
        <title>Automated analysis of genomic sequences facilitates high-throughput and comprehensive description of bacteria.</title>
        <authorList>
            <person name="Hitch T.C.A."/>
        </authorList>
    </citation>
    <scope>NUCLEOTIDE SEQUENCE [LARGE SCALE GENOMIC DNA]</scope>
    <source>
        <strain evidence="8 9">H4_15</strain>
    </source>
</reference>
<dbReference type="InterPro" id="IPR004776">
    <property type="entry name" value="Mem_transp_PIN-like"/>
</dbReference>
<feature type="domain" description="ABC transmembrane type-1" evidence="7">
    <location>
        <begin position="118"/>
        <end position="301"/>
    </location>
</feature>
<keyword evidence="4 6" id="KW-1133">Transmembrane helix</keyword>
<dbReference type="Pfam" id="PF03547">
    <property type="entry name" value="Mem_trans"/>
    <property type="match status" value="1"/>
</dbReference>
<dbReference type="InterPro" id="IPR000515">
    <property type="entry name" value="MetI-like"/>
</dbReference>
<evidence type="ECO:0000256" key="5">
    <source>
        <dbReference type="ARBA" id="ARBA00023136"/>
    </source>
</evidence>
<proteinExistence type="inferred from homology"/>